<dbReference type="AlphaFoldDB" id="A0A7G2IJI0"/>
<organism evidence="2 3">
    <name type="scientific">Citrobacter freundii</name>
    <dbReference type="NCBI Taxonomy" id="546"/>
    <lineage>
        <taxon>Bacteria</taxon>
        <taxon>Pseudomonadati</taxon>
        <taxon>Pseudomonadota</taxon>
        <taxon>Gammaproteobacteria</taxon>
        <taxon>Enterobacterales</taxon>
        <taxon>Enterobacteriaceae</taxon>
        <taxon>Citrobacter</taxon>
        <taxon>Citrobacter freundii complex</taxon>
    </lineage>
</organism>
<sequence>MKLLILGNHTCGNRGDSAILRGLLDAINALRPETEVDVMSRYPVSSSWLLNRPVMGDPLYLQMKQHNNAAGVMGRVKKVLRRRYQHQVLLSRVTDSGNLRNIAIAQGFTDFVRLLSRYDAIIQVGGSFFVDLYGVPQFEHALCSFMAKKPLYMIGHSVGPFQDGQFNQLANYVFGHCNALILRESVSLDLMKRSAITTDKVETGVDTAWLVDNHHEDFEPGYAVQHWLDMAAKQKTVAITLRELAPFDKRLGTTQQAYEQAFSGMVNRILDEGYQVIALSTCTGIDSYNKDDRMVALNLRQYVNDPARYHVVMDELNDLEMGKILGACDLTVGTRLHSAIISMNFMTPAIAINYEHKSAGIMQQLGLPEMAVDIRHLLDGSLEGKVADTLGQLPELRIRLGDAVMRERERGVRMVQSVLTRIERGKMKIGFFCLNFRSPPRHLYSIR</sequence>
<dbReference type="PANTHER" id="PTHR36836:SF1">
    <property type="entry name" value="COLANIC ACID BIOSYNTHESIS PROTEIN WCAK"/>
    <property type="match status" value="1"/>
</dbReference>
<protein>
    <submittedName>
        <fullName evidence="2">Colanic acid biosysnthesis protein WcaK</fullName>
    </submittedName>
</protein>
<evidence type="ECO:0000313" key="3">
    <source>
        <dbReference type="Proteomes" id="UP000019194"/>
    </source>
</evidence>
<dbReference type="InterPro" id="IPR007345">
    <property type="entry name" value="Polysacch_pyruvyl_Trfase"/>
</dbReference>
<evidence type="ECO:0000313" key="2">
    <source>
        <dbReference type="EMBL" id="CDL36948.1"/>
    </source>
</evidence>
<dbReference type="Pfam" id="PF04230">
    <property type="entry name" value="PS_pyruv_trans"/>
    <property type="match status" value="1"/>
</dbReference>
<proteinExistence type="predicted"/>
<dbReference type="NCBIfam" id="TIGR04006">
    <property type="entry name" value="wcaK"/>
    <property type="match status" value="1"/>
</dbReference>
<dbReference type="EMBL" id="CBWP010000021">
    <property type="protein sequence ID" value="CDL36948.1"/>
    <property type="molecule type" value="Genomic_DNA"/>
</dbReference>
<name>A0A7G2IJI0_CITFR</name>
<accession>A0A7G2IJI0</accession>
<reference evidence="2 3" key="1">
    <citation type="submission" date="2013-10" db="EMBL/GenBank/DDBJ databases">
        <title>Antibiotic resistance diversity of beta-lactamase producers in the General Hospital Vienna.</title>
        <authorList>
            <person name="Barisic I."/>
            <person name="Mitteregger D."/>
            <person name="Hirschl A.M."/>
            <person name="Noehammer C."/>
            <person name="Wiesinger-Mayr H."/>
        </authorList>
    </citation>
    <scope>NUCLEOTIDE SEQUENCE [LARGE SCALE GENOMIC DNA]</scope>
    <source>
        <strain evidence="2 3">ISC11</strain>
    </source>
</reference>
<evidence type="ECO:0000259" key="1">
    <source>
        <dbReference type="Pfam" id="PF04230"/>
    </source>
</evidence>
<dbReference type="InterPro" id="IPR023918">
    <property type="entry name" value="Colanic_acid_synth_WcaK"/>
</dbReference>
<comment type="caution">
    <text evidence="2">The sequence shown here is derived from an EMBL/GenBank/DDBJ whole genome shotgun (WGS) entry which is preliminary data.</text>
</comment>
<feature type="domain" description="Polysaccharide pyruvyl transferase" evidence="1">
    <location>
        <begin position="13"/>
        <end position="356"/>
    </location>
</feature>
<dbReference type="NCBIfam" id="NF007452">
    <property type="entry name" value="PRK10017.1"/>
    <property type="match status" value="1"/>
</dbReference>
<dbReference type="Proteomes" id="UP000019194">
    <property type="component" value="Unassembled WGS sequence"/>
</dbReference>
<dbReference type="PANTHER" id="PTHR36836">
    <property type="entry name" value="COLANIC ACID BIOSYNTHESIS PROTEIN WCAK"/>
    <property type="match status" value="1"/>
</dbReference>